<evidence type="ECO:0000256" key="4">
    <source>
        <dbReference type="SAM" id="Coils"/>
    </source>
</evidence>
<accession>A0ABZ0UWF2</accession>
<organism evidence="5 6">
    <name type="scientific">Candidatus Trichorickettsia mobilis</name>
    <dbReference type="NCBI Taxonomy" id="1346319"/>
    <lineage>
        <taxon>Bacteria</taxon>
        <taxon>Pseudomonadati</taxon>
        <taxon>Pseudomonadota</taxon>
        <taxon>Alphaproteobacteria</taxon>
        <taxon>Rickettsiales</taxon>
        <taxon>Rickettsiaceae</taxon>
        <taxon>Rickettsieae</taxon>
        <taxon>Candidatus Trichorickettsia</taxon>
    </lineage>
</organism>
<dbReference type="Gene3D" id="1.25.40.10">
    <property type="entry name" value="Tetratricopeptide repeat domain"/>
    <property type="match status" value="3"/>
</dbReference>
<dbReference type="PANTHER" id="PTHR44858:SF1">
    <property type="entry name" value="UDP-N-ACETYLGLUCOSAMINE--PEPTIDE N-ACETYLGLUCOSAMINYLTRANSFERASE SPINDLY-RELATED"/>
    <property type="match status" value="1"/>
</dbReference>
<keyword evidence="1" id="KW-0677">Repeat</keyword>
<name>A0ABZ0UWF2_9RICK</name>
<feature type="repeat" description="TPR" evidence="3">
    <location>
        <begin position="204"/>
        <end position="237"/>
    </location>
</feature>
<protein>
    <submittedName>
        <fullName evidence="5">Tetratricopeptide repeat containing protein</fullName>
    </submittedName>
</protein>
<dbReference type="Pfam" id="PF13181">
    <property type="entry name" value="TPR_8"/>
    <property type="match status" value="1"/>
</dbReference>
<dbReference type="PANTHER" id="PTHR44858">
    <property type="entry name" value="TETRATRICOPEPTIDE REPEAT PROTEIN 6"/>
    <property type="match status" value="1"/>
</dbReference>
<feature type="repeat" description="TPR" evidence="3">
    <location>
        <begin position="136"/>
        <end position="169"/>
    </location>
</feature>
<dbReference type="Proteomes" id="UP001326613">
    <property type="component" value="Chromosome"/>
</dbReference>
<keyword evidence="2 3" id="KW-0802">TPR repeat</keyword>
<dbReference type="InterPro" id="IPR011990">
    <property type="entry name" value="TPR-like_helical_dom_sf"/>
</dbReference>
<feature type="repeat" description="TPR" evidence="3">
    <location>
        <begin position="238"/>
        <end position="271"/>
    </location>
</feature>
<dbReference type="InterPro" id="IPR050498">
    <property type="entry name" value="Ycf3"/>
</dbReference>
<dbReference type="Pfam" id="PF13414">
    <property type="entry name" value="TPR_11"/>
    <property type="match status" value="2"/>
</dbReference>
<feature type="repeat" description="TPR" evidence="3">
    <location>
        <begin position="272"/>
        <end position="305"/>
    </location>
</feature>
<gene>
    <name evidence="5" type="ORF">Trichorick_01334</name>
</gene>
<sequence length="876" mass="97679">MSKLNLIDHKNHNNNFSKQQLKQQPSLSSLSVKTSLPHDITRILPINEQQQVVLTYSPSNAVAAYLYDRGQDMCHDLTRENWPSVLRSVANVEEFKHITNAATTYARASILSNGDFSLDLQPRLRGGMIEENEQDPKFWFNKGNQFYIEGRKTEAVSYYTNAISLNSNYVDAYINLGAIYFDLGNVDYAIAFYNKALKIDPDNGAAYHNKGFALFESRKFQEALSCYIAAIRCDPEKPMYHFKKGVTLCELGEYNKAVVCFENVLKLDPTDADTCNLMGIALSKTGRDKEAVGYFERVLESNPHNPGAAINKGIALNVLGESEAAIKCYDQVIEDDDQCVTAYINKANVLSALSRFAEAIECYDKAITISIELGIEPSAKCYYNKGVALSRLVGKTREVLKCYEKAIELDPNEAVYYNNKASTIAALGEIDEAIRCYDKAIVLAPDDVLYYCNRGRLFNRLGNSAKALEDFNYAYGLVQKSKFGDNLDQENLEYINITLDNDRNLLLKKLTELQGNAIEFEQKLQKLRTFNVSNVAAQEKINDITQQFIQFKEEKTLAVNDAVDALDTSTNQALDVNCLAELTEKFLEMQRQLEALTAKNIELETEVKKIHEVLDEAGVKEMAEVNQILRSLKATPKLYGYYTTAYWVLLNYIGAYRNMETGLIRGDTGSDRVEQAKAVGSTALSVVTSVSTLATKAANYGAKLIESVPLLGGAIKLIDVIITDAYHAYKNEILSQRQNIINSLVRTYSTDAHLSIGIAKAVIAVVGAKKDQILNCESLKSQPHSAILWIQKKLSSLVGTAPDLYDTPEKQLAFADVGLLLGYLYKNYQELDLTKSLDVQFSEIIVNGRLIVPSVSSSAQRHLTTEQANPCNCLVM</sequence>
<dbReference type="InterPro" id="IPR019734">
    <property type="entry name" value="TPR_rpt"/>
</dbReference>
<dbReference type="Pfam" id="PF13424">
    <property type="entry name" value="TPR_12"/>
    <property type="match status" value="1"/>
</dbReference>
<dbReference type="PROSITE" id="PS50293">
    <property type="entry name" value="TPR_REGION"/>
    <property type="match status" value="1"/>
</dbReference>
<evidence type="ECO:0000256" key="1">
    <source>
        <dbReference type="ARBA" id="ARBA00022737"/>
    </source>
</evidence>
<proteinExistence type="predicted"/>
<evidence type="ECO:0000256" key="3">
    <source>
        <dbReference type="PROSITE-ProRule" id="PRU00339"/>
    </source>
</evidence>
<dbReference type="RefSeq" id="WP_323738196.1">
    <property type="nucleotide sequence ID" value="NZ_CP112932.1"/>
</dbReference>
<evidence type="ECO:0000256" key="2">
    <source>
        <dbReference type="ARBA" id="ARBA00022803"/>
    </source>
</evidence>
<dbReference type="SMART" id="SM00028">
    <property type="entry name" value="TPR"/>
    <property type="match status" value="10"/>
</dbReference>
<feature type="repeat" description="TPR" evidence="3">
    <location>
        <begin position="414"/>
        <end position="447"/>
    </location>
</feature>
<keyword evidence="6" id="KW-1185">Reference proteome</keyword>
<dbReference type="Pfam" id="PF00515">
    <property type="entry name" value="TPR_1"/>
    <property type="match status" value="1"/>
</dbReference>
<evidence type="ECO:0000313" key="5">
    <source>
        <dbReference type="EMBL" id="WPY01422.1"/>
    </source>
</evidence>
<dbReference type="EMBL" id="CP112932">
    <property type="protein sequence ID" value="WPY01422.1"/>
    <property type="molecule type" value="Genomic_DNA"/>
</dbReference>
<feature type="repeat" description="TPR" evidence="3">
    <location>
        <begin position="170"/>
        <end position="203"/>
    </location>
</feature>
<dbReference type="SUPFAM" id="SSF48452">
    <property type="entry name" value="TPR-like"/>
    <property type="match status" value="2"/>
</dbReference>
<reference evidence="5 6" key="1">
    <citation type="submission" date="2022-10" db="EMBL/GenBank/DDBJ databases">
        <title>Host association and intracellularity evolved multiple times independently in the Rickettsiales.</title>
        <authorList>
            <person name="Castelli M."/>
            <person name="Nardi T."/>
            <person name="Gammuto L."/>
            <person name="Bellinzona G."/>
            <person name="Sabaneyeva E."/>
            <person name="Potekhin A."/>
            <person name="Serra V."/>
            <person name="Petroni G."/>
            <person name="Sassera D."/>
        </authorList>
    </citation>
    <scope>NUCLEOTIDE SEQUENCE [LARGE SCALE GENOMIC DNA]</scope>
    <source>
        <strain evidence="5 6">Kr 154-4</strain>
    </source>
</reference>
<keyword evidence="4" id="KW-0175">Coiled coil</keyword>
<feature type="coiled-coil region" evidence="4">
    <location>
        <begin position="579"/>
        <end position="613"/>
    </location>
</feature>
<evidence type="ECO:0000313" key="6">
    <source>
        <dbReference type="Proteomes" id="UP001326613"/>
    </source>
</evidence>
<dbReference type="PROSITE" id="PS50005">
    <property type="entry name" value="TPR"/>
    <property type="match status" value="6"/>
</dbReference>